<name>A0A2J0Q7V6_9BACT</name>
<protein>
    <submittedName>
        <fullName evidence="1">Uncharacterized protein</fullName>
    </submittedName>
</protein>
<evidence type="ECO:0000313" key="2">
    <source>
        <dbReference type="Proteomes" id="UP000228496"/>
    </source>
</evidence>
<evidence type="ECO:0000313" key="1">
    <source>
        <dbReference type="EMBL" id="PJE51124.1"/>
    </source>
</evidence>
<reference evidence="1 2" key="1">
    <citation type="submission" date="2017-09" db="EMBL/GenBank/DDBJ databases">
        <title>Depth-based differentiation of microbial function through sediment-hosted aquifers and enrichment of novel symbionts in the deep terrestrial subsurface.</title>
        <authorList>
            <person name="Probst A.J."/>
            <person name="Ladd B."/>
            <person name="Jarett J.K."/>
            <person name="Geller-Mcgrath D.E."/>
            <person name="Sieber C.M."/>
            <person name="Emerson J.B."/>
            <person name="Anantharaman K."/>
            <person name="Thomas B.C."/>
            <person name="Malmstrom R."/>
            <person name="Stieglmeier M."/>
            <person name="Klingl A."/>
            <person name="Woyke T."/>
            <person name="Ryan C.M."/>
            <person name="Banfield J.F."/>
        </authorList>
    </citation>
    <scope>NUCLEOTIDE SEQUENCE [LARGE SCALE GENOMIC DNA]</scope>
    <source>
        <strain evidence="1">CG10_big_fil_rev_8_21_14_0_10_36_16</strain>
    </source>
</reference>
<accession>A0A2J0Q7V6</accession>
<organism evidence="1 2">
    <name type="scientific">Candidatus Yanofskybacteria bacterium CG10_big_fil_rev_8_21_14_0_10_36_16</name>
    <dbReference type="NCBI Taxonomy" id="1975096"/>
    <lineage>
        <taxon>Bacteria</taxon>
        <taxon>Candidatus Yanofskyibacteriota</taxon>
    </lineage>
</organism>
<dbReference type="AlphaFoldDB" id="A0A2J0Q7V6"/>
<comment type="caution">
    <text evidence="1">The sequence shown here is derived from an EMBL/GenBank/DDBJ whole genome shotgun (WGS) entry which is preliminary data.</text>
</comment>
<dbReference type="Proteomes" id="UP000228496">
    <property type="component" value="Unassembled WGS sequence"/>
</dbReference>
<proteinExistence type="predicted"/>
<gene>
    <name evidence="1" type="ORF">COV29_02520</name>
</gene>
<dbReference type="EMBL" id="PCXQ01000004">
    <property type="protein sequence ID" value="PJE51124.1"/>
    <property type="molecule type" value="Genomic_DNA"/>
</dbReference>
<sequence>MAVFDLIDEGGLKFYGSFKNKRDAEICASAINGEVRDYFVSIESFDRDTCKVKKWFKQKGFSVWR</sequence>